<dbReference type="AlphaFoldDB" id="A0A1Z4GQW3"/>
<evidence type="ECO:0000256" key="1">
    <source>
        <dbReference type="SAM" id="MobiDB-lite"/>
    </source>
</evidence>
<organism evidence="2 3">
    <name type="scientific">Anabaenopsis circularis NIES-21</name>
    <dbReference type="NCBI Taxonomy" id="1085406"/>
    <lineage>
        <taxon>Bacteria</taxon>
        <taxon>Bacillati</taxon>
        <taxon>Cyanobacteriota</taxon>
        <taxon>Cyanophyceae</taxon>
        <taxon>Nostocales</taxon>
        <taxon>Nodulariaceae</taxon>
        <taxon>Anabaenopsis</taxon>
    </lineage>
</organism>
<accession>A0A1Z4GQW3</accession>
<geneLocation type="plasmid" evidence="3">
    <name>Plasmid1 dna</name>
</geneLocation>
<evidence type="ECO:0000313" key="2">
    <source>
        <dbReference type="EMBL" id="BAY19905.1"/>
    </source>
</evidence>
<sequence>MKHINKVAETLQVSPDIVRTCCRLLDLALQPNDTLDETIEQQLVQLKEIASREGMSLEEAAQHLIAMRDRKSEVGEHKFDKREYIKQRFGVDPEQASPDSFVGILYRDADRGIQLGELRHKVVLESSTLALEEFVFHGSSSLAEGNTSVAAGYDQAQERINSRIDNDFFGKVNWGEETHPLLVGTSTPQPRQLKSSQPKTGQFPKK</sequence>
<feature type="region of interest" description="Disordered" evidence="1">
    <location>
        <begin position="180"/>
        <end position="206"/>
    </location>
</feature>
<name>A0A1Z4GQW3_9CYAN</name>
<keyword evidence="3" id="KW-1185">Reference proteome</keyword>
<feature type="compositionally biased region" description="Polar residues" evidence="1">
    <location>
        <begin position="184"/>
        <end position="200"/>
    </location>
</feature>
<evidence type="ECO:0000313" key="3">
    <source>
        <dbReference type="Proteomes" id="UP000218287"/>
    </source>
</evidence>
<proteinExistence type="predicted"/>
<dbReference type="Proteomes" id="UP000218287">
    <property type="component" value="Plasmid Plasmid1 dna"/>
</dbReference>
<reference evidence="2 3" key="1">
    <citation type="submission" date="2017-06" db="EMBL/GenBank/DDBJ databases">
        <title>Genome sequencing of cyanobaciteial culture collection at National Institute for Environmental Studies (NIES).</title>
        <authorList>
            <person name="Hirose Y."/>
            <person name="Shimura Y."/>
            <person name="Fujisawa T."/>
            <person name="Nakamura Y."/>
            <person name="Kawachi M."/>
        </authorList>
    </citation>
    <scope>NUCLEOTIDE SEQUENCE [LARGE SCALE GENOMIC DNA]</scope>
    <source>
        <strain evidence="2 3">NIES-21</strain>
        <plasmid evidence="3">Plasmid1 dna</plasmid>
    </source>
</reference>
<dbReference type="EMBL" id="AP018175">
    <property type="protein sequence ID" value="BAY19905.1"/>
    <property type="molecule type" value="Genomic_DNA"/>
</dbReference>
<protein>
    <submittedName>
        <fullName evidence="2">Uncharacterized protein</fullName>
    </submittedName>
</protein>
<keyword evidence="2" id="KW-0614">Plasmid</keyword>
<gene>
    <name evidence="2" type="ORF">NIES21_57750</name>
</gene>